<evidence type="ECO:0000313" key="1">
    <source>
        <dbReference type="EMBL" id="MEE3851535.1"/>
    </source>
</evidence>
<protein>
    <recommendedName>
        <fullName evidence="3">ASCH domain-containing protein</fullName>
    </recommendedName>
</protein>
<reference evidence="1 2" key="1">
    <citation type="submission" date="2024-01" db="EMBL/GenBank/DDBJ databases">
        <title>Draft genome sequence of Gordonia sp. LSe1-13.</title>
        <authorList>
            <person name="Suphannarot A."/>
            <person name="Mingma R."/>
        </authorList>
    </citation>
    <scope>NUCLEOTIDE SEQUENCE [LARGE SCALE GENOMIC DNA]</scope>
    <source>
        <strain evidence="1 2">LSe1-13</strain>
    </source>
</reference>
<gene>
    <name evidence="1" type="ORF">VZC37_14410</name>
</gene>
<evidence type="ECO:0000313" key="2">
    <source>
        <dbReference type="Proteomes" id="UP001347146"/>
    </source>
</evidence>
<sequence>MLLPVPTAQGVADGSIDLAFRRWKTPRVKPGSTFISSAGVIEIVTVDPADAADITDDDARRAGFASPAEVISKLRKNDDPIFRVGLRWAGPDPRIALRADADLSDDDVHDLVTRLDRLDARASSGPWTRATLDVIARRPAVVSTELAAELGRERAEFKLDVRKLKKLGLTHSLDVGYELSPRGRALLLRLGHGTSQPDN</sequence>
<comment type="caution">
    <text evidence="1">The sequence shown here is derived from an EMBL/GenBank/DDBJ whole genome shotgun (WGS) entry which is preliminary data.</text>
</comment>
<evidence type="ECO:0008006" key="3">
    <source>
        <dbReference type="Google" id="ProtNLM"/>
    </source>
</evidence>
<name>A0ABU7MEK2_9ACTN</name>
<keyword evidence="2" id="KW-1185">Reference proteome</keyword>
<dbReference type="RefSeq" id="WP_330433269.1">
    <property type="nucleotide sequence ID" value="NZ_JAZDUF010000004.1"/>
</dbReference>
<dbReference type="EMBL" id="JAZDUF010000004">
    <property type="protein sequence ID" value="MEE3851535.1"/>
    <property type="molecule type" value="Genomic_DNA"/>
</dbReference>
<organism evidence="1 2">
    <name type="scientific">Gordonia sesuvii</name>
    <dbReference type="NCBI Taxonomy" id="3116777"/>
    <lineage>
        <taxon>Bacteria</taxon>
        <taxon>Bacillati</taxon>
        <taxon>Actinomycetota</taxon>
        <taxon>Actinomycetes</taxon>
        <taxon>Mycobacteriales</taxon>
        <taxon>Gordoniaceae</taxon>
        <taxon>Gordonia</taxon>
    </lineage>
</organism>
<proteinExistence type="predicted"/>
<accession>A0ABU7MEK2</accession>
<dbReference type="Proteomes" id="UP001347146">
    <property type="component" value="Unassembled WGS sequence"/>
</dbReference>